<feature type="binding site" evidence="16">
    <location>
        <begin position="6"/>
        <end position="13"/>
    </location>
    <ligand>
        <name>ATP</name>
        <dbReference type="ChEBI" id="CHEBI:30616"/>
    </ligand>
</feature>
<proteinExistence type="inferred from homology"/>
<evidence type="ECO:0000256" key="16">
    <source>
        <dbReference type="HAMAP-Rule" id="MF_01274"/>
    </source>
</evidence>
<evidence type="ECO:0000256" key="6">
    <source>
        <dbReference type="ARBA" id="ARBA00012102"/>
    </source>
</evidence>
<dbReference type="PANTHER" id="PTHR34265">
    <property type="entry name" value="TYPE III PANTOTHENATE KINASE"/>
    <property type="match status" value="1"/>
</dbReference>
<dbReference type="SUPFAM" id="SSF53067">
    <property type="entry name" value="Actin-like ATPase domain"/>
    <property type="match status" value="2"/>
</dbReference>
<feature type="binding site" evidence="16">
    <location>
        <position position="117"/>
    </location>
    <ligand>
        <name>K(+)</name>
        <dbReference type="ChEBI" id="CHEBI:29103"/>
    </ligand>
</feature>
<comment type="subunit">
    <text evidence="5 16">Homodimer.</text>
</comment>
<feature type="active site" description="Proton acceptor" evidence="16">
    <location>
        <position position="96"/>
    </location>
</feature>
<dbReference type="RefSeq" id="WP_131506037.1">
    <property type="nucleotide sequence ID" value="NZ_BAAAGF010000001.1"/>
</dbReference>
<dbReference type="InterPro" id="IPR043129">
    <property type="entry name" value="ATPase_NBD"/>
</dbReference>
<dbReference type="Gene3D" id="3.30.420.40">
    <property type="match status" value="2"/>
</dbReference>
<dbReference type="Pfam" id="PF03309">
    <property type="entry name" value="Pan_kinase"/>
    <property type="match status" value="1"/>
</dbReference>
<evidence type="ECO:0000256" key="14">
    <source>
        <dbReference type="ARBA" id="ARBA00038036"/>
    </source>
</evidence>
<gene>
    <name evidence="16" type="primary">coaX</name>
    <name evidence="17" type="ORF">GCM10009431_08180</name>
</gene>
<evidence type="ECO:0000256" key="11">
    <source>
        <dbReference type="ARBA" id="ARBA00022840"/>
    </source>
</evidence>
<protein>
    <recommendedName>
        <fullName evidence="15 16">Type III pantothenate kinase</fullName>
        <ecNumber evidence="6 16">2.7.1.33</ecNumber>
    </recommendedName>
    <alternativeName>
        <fullName evidence="16">PanK-III</fullName>
    </alternativeName>
    <alternativeName>
        <fullName evidence="16">Pantothenic acid kinase</fullName>
    </alternativeName>
</protein>
<evidence type="ECO:0000256" key="10">
    <source>
        <dbReference type="ARBA" id="ARBA00022777"/>
    </source>
</evidence>
<name>A0ABN1JGE2_9FLAO</name>
<evidence type="ECO:0000256" key="15">
    <source>
        <dbReference type="ARBA" id="ARBA00040883"/>
    </source>
</evidence>
<keyword evidence="9 16" id="KW-0547">Nucleotide-binding</keyword>
<keyword evidence="16" id="KW-0479">Metal-binding</keyword>
<dbReference type="NCBIfam" id="TIGR00671">
    <property type="entry name" value="baf"/>
    <property type="match status" value="1"/>
</dbReference>
<evidence type="ECO:0000256" key="7">
    <source>
        <dbReference type="ARBA" id="ARBA00022490"/>
    </source>
</evidence>
<evidence type="ECO:0000256" key="13">
    <source>
        <dbReference type="ARBA" id="ARBA00022993"/>
    </source>
</evidence>
<evidence type="ECO:0000256" key="5">
    <source>
        <dbReference type="ARBA" id="ARBA00011738"/>
    </source>
</evidence>
<feature type="binding site" evidence="16">
    <location>
        <position position="120"/>
    </location>
    <ligand>
        <name>ATP</name>
        <dbReference type="ChEBI" id="CHEBI:30616"/>
    </ligand>
</feature>
<dbReference type="NCBIfam" id="NF009853">
    <property type="entry name" value="PRK13320.1-5"/>
    <property type="match status" value="1"/>
</dbReference>
<reference evidence="17 18" key="1">
    <citation type="journal article" date="2019" name="Int. J. Syst. Evol. Microbiol.">
        <title>The Global Catalogue of Microorganisms (GCM) 10K type strain sequencing project: providing services to taxonomists for standard genome sequencing and annotation.</title>
        <authorList>
            <consortium name="The Broad Institute Genomics Platform"/>
            <consortium name="The Broad Institute Genome Sequencing Center for Infectious Disease"/>
            <person name="Wu L."/>
            <person name="Ma J."/>
        </authorList>
    </citation>
    <scope>NUCLEOTIDE SEQUENCE [LARGE SCALE GENOMIC DNA]</scope>
    <source>
        <strain evidence="17 18">JCM 15976</strain>
    </source>
</reference>
<feature type="binding site" evidence="16">
    <location>
        <position position="87"/>
    </location>
    <ligand>
        <name>substrate</name>
    </ligand>
</feature>
<keyword evidence="12 16" id="KW-0630">Potassium</keyword>
<keyword evidence="13 16" id="KW-0173">Coenzyme A biosynthesis</keyword>
<evidence type="ECO:0000313" key="17">
    <source>
        <dbReference type="EMBL" id="GAA0739303.1"/>
    </source>
</evidence>
<dbReference type="CDD" id="cd24015">
    <property type="entry name" value="ASKHA_NBD_PanK-III"/>
    <property type="match status" value="1"/>
</dbReference>
<dbReference type="Proteomes" id="UP001500736">
    <property type="component" value="Unassembled WGS sequence"/>
</dbReference>
<keyword evidence="18" id="KW-1185">Reference proteome</keyword>
<comment type="cofactor">
    <cofactor evidence="2">
        <name>K(+)</name>
        <dbReference type="ChEBI" id="CHEBI:29103"/>
    </cofactor>
</comment>
<keyword evidence="10 16" id="KW-0418">Kinase</keyword>
<organism evidence="17 18">
    <name type="scientific">Gaetbulibacter jejuensis</name>
    <dbReference type="NCBI Taxonomy" id="584607"/>
    <lineage>
        <taxon>Bacteria</taxon>
        <taxon>Pseudomonadati</taxon>
        <taxon>Bacteroidota</taxon>
        <taxon>Flavobacteriia</taxon>
        <taxon>Flavobacteriales</taxon>
        <taxon>Flavobacteriaceae</taxon>
        <taxon>Gaetbulibacter</taxon>
    </lineage>
</organism>
<comment type="cofactor">
    <cofactor evidence="16">
        <name>NH4(+)</name>
        <dbReference type="ChEBI" id="CHEBI:28938"/>
    </cofactor>
    <cofactor evidence="16">
        <name>K(+)</name>
        <dbReference type="ChEBI" id="CHEBI:29103"/>
    </cofactor>
    <text evidence="16">A monovalent cation. Ammonium or potassium.</text>
</comment>
<comment type="subcellular location">
    <subcellularLocation>
        <location evidence="3 16">Cytoplasm</location>
    </subcellularLocation>
</comment>
<evidence type="ECO:0000256" key="9">
    <source>
        <dbReference type="ARBA" id="ARBA00022741"/>
    </source>
</evidence>
<keyword evidence="11 16" id="KW-0067">ATP-binding</keyword>
<keyword evidence="8 16" id="KW-0808">Transferase</keyword>
<evidence type="ECO:0000256" key="3">
    <source>
        <dbReference type="ARBA" id="ARBA00004496"/>
    </source>
</evidence>
<dbReference type="EMBL" id="BAAAGF010000001">
    <property type="protein sequence ID" value="GAA0739303.1"/>
    <property type="molecule type" value="Genomic_DNA"/>
</dbReference>
<sequence length="242" mass="27045">MNLIVDVGNSYVKFAVFQSYELIDKVFFKLEDFEKEFKIILKNHEKINRCIVSSVGKLNTSHLKAIQKKLDVLVLDSNTKLPFKNLYDTPKTLGVDRIALVSASVKQFPDNNALIIDAGTCITYDFINTENEYLGGAISPGIRMRYKALNNLTANLPLLDTELPKDFIGTATDSSIHSGVVNGILKEIDGVIDQYEEKYPHLTVILTGGDANFLSKQLKNSIFANSNFLLEGLNFILEFNSN</sequence>
<evidence type="ECO:0000256" key="4">
    <source>
        <dbReference type="ARBA" id="ARBA00005225"/>
    </source>
</evidence>
<dbReference type="PANTHER" id="PTHR34265:SF1">
    <property type="entry name" value="TYPE III PANTOTHENATE KINASE"/>
    <property type="match status" value="1"/>
</dbReference>
<comment type="pathway">
    <text evidence="4 16">Cofactor biosynthesis; coenzyme A biosynthesis; CoA from (R)-pantothenate: step 1/5.</text>
</comment>
<evidence type="ECO:0000256" key="1">
    <source>
        <dbReference type="ARBA" id="ARBA00001206"/>
    </source>
</evidence>
<evidence type="ECO:0000256" key="12">
    <source>
        <dbReference type="ARBA" id="ARBA00022958"/>
    </source>
</evidence>
<accession>A0ABN1JGE2</accession>
<comment type="caution">
    <text evidence="17">The sequence shown here is derived from an EMBL/GenBank/DDBJ whole genome shotgun (WGS) entry which is preliminary data.</text>
</comment>
<feature type="binding site" evidence="16">
    <location>
        <begin position="94"/>
        <end position="97"/>
    </location>
    <ligand>
        <name>substrate</name>
    </ligand>
</feature>
<dbReference type="GO" id="GO:0016301">
    <property type="term" value="F:kinase activity"/>
    <property type="evidence" value="ECO:0007669"/>
    <property type="project" value="UniProtKB-KW"/>
</dbReference>
<comment type="similarity">
    <text evidence="14 16">Belongs to the type III pantothenate kinase family.</text>
</comment>
<dbReference type="HAMAP" id="MF_01274">
    <property type="entry name" value="Pantothen_kinase_3"/>
    <property type="match status" value="1"/>
</dbReference>
<evidence type="ECO:0000256" key="2">
    <source>
        <dbReference type="ARBA" id="ARBA00001958"/>
    </source>
</evidence>
<evidence type="ECO:0000313" key="18">
    <source>
        <dbReference type="Proteomes" id="UP001500736"/>
    </source>
</evidence>
<keyword evidence="7 16" id="KW-0963">Cytoplasm</keyword>
<comment type="catalytic activity">
    <reaction evidence="1 16">
        <text>(R)-pantothenate + ATP = (R)-4'-phosphopantothenate + ADP + H(+)</text>
        <dbReference type="Rhea" id="RHEA:16373"/>
        <dbReference type="ChEBI" id="CHEBI:10986"/>
        <dbReference type="ChEBI" id="CHEBI:15378"/>
        <dbReference type="ChEBI" id="CHEBI:29032"/>
        <dbReference type="ChEBI" id="CHEBI:30616"/>
        <dbReference type="ChEBI" id="CHEBI:456216"/>
        <dbReference type="EC" id="2.7.1.33"/>
    </reaction>
</comment>
<feature type="binding site" evidence="16">
    <location>
        <position position="172"/>
    </location>
    <ligand>
        <name>substrate</name>
    </ligand>
</feature>
<comment type="function">
    <text evidence="16">Catalyzes the phosphorylation of pantothenate (Pan), the first step in CoA biosynthesis.</text>
</comment>
<evidence type="ECO:0000256" key="8">
    <source>
        <dbReference type="ARBA" id="ARBA00022679"/>
    </source>
</evidence>
<dbReference type="InterPro" id="IPR004619">
    <property type="entry name" value="Type_III_PanK"/>
</dbReference>
<dbReference type="EC" id="2.7.1.33" evidence="6 16"/>